<evidence type="ECO:0000256" key="3">
    <source>
        <dbReference type="ARBA" id="ARBA00022695"/>
    </source>
</evidence>
<evidence type="ECO:0000256" key="1">
    <source>
        <dbReference type="ARBA" id="ARBA00010401"/>
    </source>
</evidence>
<organism evidence="4 5">
    <name type="scientific">Arcanobacterium wilhelmae</name>
    <dbReference type="NCBI Taxonomy" id="1803177"/>
    <lineage>
        <taxon>Bacteria</taxon>
        <taxon>Bacillati</taxon>
        <taxon>Actinomycetota</taxon>
        <taxon>Actinomycetes</taxon>
        <taxon>Actinomycetales</taxon>
        <taxon>Actinomycetaceae</taxon>
        <taxon>Arcanobacterium</taxon>
    </lineage>
</organism>
<dbReference type="EC" id="2.7.7.9" evidence="4"/>
<comment type="similarity">
    <text evidence="1">Belongs to the UDPGP type 1 family.</text>
</comment>
<keyword evidence="5" id="KW-1185">Reference proteome</keyword>
<dbReference type="Proteomes" id="UP001235966">
    <property type="component" value="Unassembled WGS sequence"/>
</dbReference>
<evidence type="ECO:0000256" key="2">
    <source>
        <dbReference type="ARBA" id="ARBA00022679"/>
    </source>
</evidence>
<dbReference type="InterPro" id="IPR002618">
    <property type="entry name" value="UDPGP_fam"/>
</dbReference>
<sequence>MGTHTLSKQQQAALDANLEKMRADGARETAMRVFEQYFVQVANGATGLIAEDEIEPLRDVEHVSDLDLDPEVSREALGRTVFLRLNGGLGTSMGLDRAKSLLTVREGKSFLEITTEQLLRARERTGAVIPLMFLNSFRTREDTLAAMDSRLATDLPVDVVQNREPKILEESLEPISWEADPELEWCPPGHGDLFTTFYESGIVDRLLDAGYRYLNCANSDNLGAYPSGAIAGWFAQSGADFAPEVCRRTLADVKGGHFAVRRSDGRIILRDRAQTPIEDLEAFADLDRHMYFNTNTMWFDLEALRDLLRATEGVVGLPLIRNKKTVDPTLADSPRVIQIESAMGAIVEKFADSRPIVVDRDRFLPVKTTNDLALLRSDAYEFDADYRLVLTTDEAPVVRLDPQFYAYIADFERHFSRFPSIRECERFVVAGEWFFDADVAFSGVVELGGRGTLRS</sequence>
<comment type="caution">
    <text evidence="4">The sequence shown here is derived from an EMBL/GenBank/DDBJ whole genome shotgun (WGS) entry which is preliminary data.</text>
</comment>
<evidence type="ECO:0000313" key="4">
    <source>
        <dbReference type="EMBL" id="MDP9800859.1"/>
    </source>
</evidence>
<dbReference type="Gene3D" id="2.160.10.10">
    <property type="entry name" value="Hexapeptide repeat proteins"/>
    <property type="match status" value="1"/>
</dbReference>
<dbReference type="Gene3D" id="3.90.550.10">
    <property type="entry name" value="Spore Coat Polysaccharide Biosynthesis Protein SpsA, Chain A"/>
    <property type="match status" value="1"/>
</dbReference>
<proteinExistence type="inferred from homology"/>
<reference evidence="4 5" key="1">
    <citation type="submission" date="2023-07" db="EMBL/GenBank/DDBJ databases">
        <title>Sequencing the genomes of 1000 actinobacteria strains.</title>
        <authorList>
            <person name="Klenk H.-P."/>
        </authorList>
    </citation>
    <scope>NUCLEOTIDE SEQUENCE [LARGE SCALE GENOMIC DNA]</scope>
    <source>
        <strain evidence="4 5">DSM 102162</strain>
    </source>
</reference>
<keyword evidence="2 4" id="KW-0808">Transferase</keyword>
<dbReference type="EMBL" id="JAUSQW010000001">
    <property type="protein sequence ID" value="MDP9800859.1"/>
    <property type="molecule type" value="Genomic_DNA"/>
</dbReference>
<dbReference type="Pfam" id="PF01704">
    <property type="entry name" value="UDPGP"/>
    <property type="match status" value="1"/>
</dbReference>
<dbReference type="SUPFAM" id="SSF53448">
    <property type="entry name" value="Nucleotide-diphospho-sugar transferases"/>
    <property type="match status" value="1"/>
</dbReference>
<gene>
    <name evidence="4" type="ORF">J2S49_000935</name>
</gene>
<protein>
    <submittedName>
        <fullName evidence="4">UTP--glucose-1-phosphate uridylyltransferase</fullName>
        <ecNumber evidence="4">2.7.7.9</ecNumber>
    </submittedName>
</protein>
<dbReference type="PANTHER" id="PTHR43511">
    <property type="match status" value="1"/>
</dbReference>
<dbReference type="GO" id="GO:0003983">
    <property type="term" value="F:UTP:glucose-1-phosphate uridylyltransferase activity"/>
    <property type="evidence" value="ECO:0007669"/>
    <property type="project" value="UniProtKB-EC"/>
</dbReference>
<accession>A0ABT9NAW0</accession>
<keyword evidence="3 4" id="KW-0548">Nucleotidyltransferase</keyword>
<dbReference type="RefSeq" id="WP_278058368.1">
    <property type="nucleotide sequence ID" value="NZ_CP121247.1"/>
</dbReference>
<dbReference type="InterPro" id="IPR016267">
    <property type="entry name" value="UDPGP_trans"/>
</dbReference>
<dbReference type="PIRSF" id="PIRSF000806">
    <property type="entry name" value="UDPGP"/>
    <property type="match status" value="1"/>
</dbReference>
<dbReference type="InterPro" id="IPR029044">
    <property type="entry name" value="Nucleotide-diphossugar_trans"/>
</dbReference>
<evidence type="ECO:0000313" key="5">
    <source>
        <dbReference type="Proteomes" id="UP001235966"/>
    </source>
</evidence>
<name>A0ABT9NAW0_9ACTO</name>